<dbReference type="GO" id="GO:0005506">
    <property type="term" value="F:iron ion binding"/>
    <property type="evidence" value="ECO:0007669"/>
    <property type="project" value="InterPro"/>
</dbReference>
<sequence>MSAEPDRGPAAVITPGNGSGGGPGDGAGGARPLPAGLSWRADTRQWLVHSHDLADVVLRDPHVGMELAPDRVPVPLPTPDEVPSVAQFFELWYQRGANQPAFGRHLRRAYAPAAVAGFAAGFAELAERRAAALSGAGDLVTDFVEPFCLDSTLLLMGFPPDRWPALAKVYRIVMSVILARSRGVLDLPARQAAAFTTALRYLRTAVDELTAGAAVTPVVASFQAHAETEGPNPWADVAAVAQLLAAGVPQVTTGTAVACRCAYGDPALLAALREGTADTADVAEEAMRLAPPFLGVYGWVLADCDCLGVPLRPGEAVVVDIVAVNRDPNRMADPLAFCPGRSRSLNITFGKGAHYCLGAASARLQVVAGLVGLVGSRGIHPDVSGFRLADDGFAQTVRAFPYGMGGG</sequence>
<dbReference type="GO" id="GO:0020037">
    <property type="term" value="F:heme binding"/>
    <property type="evidence" value="ECO:0007669"/>
    <property type="project" value="InterPro"/>
</dbReference>
<feature type="region of interest" description="Disordered" evidence="3">
    <location>
        <begin position="1"/>
        <end position="35"/>
    </location>
</feature>
<evidence type="ECO:0000256" key="1">
    <source>
        <dbReference type="ARBA" id="ARBA00010617"/>
    </source>
</evidence>
<dbReference type="GO" id="GO:0004497">
    <property type="term" value="F:monooxygenase activity"/>
    <property type="evidence" value="ECO:0007669"/>
    <property type="project" value="UniProtKB-KW"/>
</dbReference>
<dbReference type="PANTHER" id="PTHR46696">
    <property type="entry name" value="P450, PUTATIVE (EUROFUNG)-RELATED"/>
    <property type="match status" value="1"/>
</dbReference>
<evidence type="ECO:0000256" key="3">
    <source>
        <dbReference type="SAM" id="MobiDB-lite"/>
    </source>
</evidence>
<evidence type="ECO:0000313" key="5">
    <source>
        <dbReference type="Proteomes" id="UP000509335"/>
    </source>
</evidence>
<evidence type="ECO:0000313" key="4">
    <source>
        <dbReference type="EMBL" id="QLD27972.1"/>
    </source>
</evidence>
<gene>
    <name evidence="4" type="ORF">HXZ27_30295</name>
</gene>
<dbReference type="GO" id="GO:0016705">
    <property type="term" value="F:oxidoreductase activity, acting on paired donors, with incorporation or reduction of molecular oxygen"/>
    <property type="evidence" value="ECO:0007669"/>
    <property type="project" value="InterPro"/>
</dbReference>
<dbReference type="PROSITE" id="PS00086">
    <property type="entry name" value="CYTOCHROME_P450"/>
    <property type="match status" value="1"/>
</dbReference>
<dbReference type="Proteomes" id="UP000509335">
    <property type="component" value="Chromosome"/>
</dbReference>
<keyword evidence="2" id="KW-0503">Monooxygenase</keyword>
<keyword evidence="2" id="KW-0349">Heme</keyword>
<protein>
    <submittedName>
        <fullName evidence="4">Cytochrome P450</fullName>
    </submittedName>
</protein>
<keyword evidence="2" id="KW-0560">Oxidoreductase</keyword>
<dbReference type="EMBL" id="CP058322">
    <property type="protein sequence ID" value="QLD27972.1"/>
    <property type="molecule type" value="Genomic_DNA"/>
</dbReference>
<dbReference type="InterPro" id="IPR017972">
    <property type="entry name" value="Cyt_P450_CS"/>
</dbReference>
<dbReference type="SUPFAM" id="SSF48264">
    <property type="entry name" value="Cytochrome P450"/>
    <property type="match status" value="1"/>
</dbReference>
<accession>A0A7H8XVI2</accession>
<dbReference type="InterPro" id="IPR036396">
    <property type="entry name" value="Cyt_P450_sf"/>
</dbReference>
<name>A0A7H8XVI2_9ACTN</name>
<dbReference type="PRINTS" id="PR00359">
    <property type="entry name" value="BP450"/>
</dbReference>
<dbReference type="AlphaFoldDB" id="A0A7H8XVI2"/>
<organism evidence="4 5">
    <name type="scientific">Micromonospora carbonacea</name>
    <dbReference type="NCBI Taxonomy" id="47853"/>
    <lineage>
        <taxon>Bacteria</taxon>
        <taxon>Bacillati</taxon>
        <taxon>Actinomycetota</taxon>
        <taxon>Actinomycetes</taxon>
        <taxon>Micromonosporales</taxon>
        <taxon>Micromonosporaceae</taxon>
        <taxon>Micromonospora</taxon>
    </lineage>
</organism>
<comment type="similarity">
    <text evidence="1 2">Belongs to the cytochrome P450 family.</text>
</comment>
<reference evidence="4 5" key="1">
    <citation type="submission" date="2020-07" db="EMBL/GenBank/DDBJ databases">
        <title>A bifunctional nitrone conjugated secondary metabolite targeting the ribosome.</title>
        <authorList>
            <person name="Limbrick E.M."/>
            <person name="Graf M."/>
            <person name="Derewacz D.K."/>
            <person name="Nguyen F."/>
            <person name="Spraggins J.M."/>
            <person name="Wieland M."/>
            <person name="Ynigez-Gutierrez A.E."/>
            <person name="Reisman B.J."/>
            <person name="Zinshteyn B."/>
            <person name="McCulloch K."/>
            <person name="Iverson T.M."/>
            <person name="Green R."/>
            <person name="Wilson D.N."/>
            <person name="Bachmann B.O."/>
        </authorList>
    </citation>
    <scope>NUCLEOTIDE SEQUENCE [LARGE SCALE GENOMIC DNA]</scope>
    <source>
        <strain evidence="5">aurantiaca</strain>
    </source>
</reference>
<dbReference type="Gene3D" id="1.10.630.10">
    <property type="entry name" value="Cytochrome P450"/>
    <property type="match status" value="1"/>
</dbReference>
<dbReference type="InterPro" id="IPR001128">
    <property type="entry name" value="Cyt_P450"/>
</dbReference>
<evidence type="ECO:0000256" key="2">
    <source>
        <dbReference type="RuleBase" id="RU000461"/>
    </source>
</evidence>
<keyword evidence="2" id="KW-0408">Iron</keyword>
<dbReference type="KEGG" id="mcab:HXZ27_30295"/>
<proteinExistence type="inferred from homology"/>
<feature type="compositionally biased region" description="Gly residues" evidence="3">
    <location>
        <begin position="17"/>
        <end position="29"/>
    </location>
</feature>
<keyword evidence="2" id="KW-0479">Metal-binding</keyword>
<dbReference type="PANTHER" id="PTHR46696:SF1">
    <property type="entry name" value="CYTOCHROME P450 YJIB-RELATED"/>
    <property type="match status" value="1"/>
</dbReference>
<dbReference type="InterPro" id="IPR002397">
    <property type="entry name" value="Cyt_P450_B"/>
</dbReference>
<dbReference type="Pfam" id="PF00067">
    <property type="entry name" value="p450"/>
    <property type="match status" value="1"/>
</dbReference>